<organism evidence="1 2">
    <name type="scientific">Lysinibacillus capsici</name>
    <dbReference type="NCBI Taxonomy" id="2115968"/>
    <lineage>
        <taxon>Bacteria</taxon>
        <taxon>Bacillati</taxon>
        <taxon>Bacillota</taxon>
        <taxon>Bacilli</taxon>
        <taxon>Bacillales</taxon>
        <taxon>Bacillaceae</taxon>
        <taxon>Lysinibacillus</taxon>
    </lineage>
</organism>
<protein>
    <recommendedName>
        <fullName evidence="3">Lipoprotein</fullName>
    </recommendedName>
</protein>
<name>A0A2X0XP46_9BACI</name>
<dbReference type="AlphaFoldDB" id="A0A2X0XP46"/>
<dbReference type="EMBL" id="UAQE01000001">
    <property type="protein sequence ID" value="SPT95508.1"/>
    <property type="molecule type" value="Genomic_DNA"/>
</dbReference>
<dbReference type="InterPro" id="IPR009229">
    <property type="entry name" value="AgrD"/>
</dbReference>
<sequence>MKIKNLILNKLSGIVILLASSATVYGCSLVFNEVEVPESLKNQHHF</sequence>
<reference evidence="1 2" key="1">
    <citation type="submission" date="2018-06" db="EMBL/GenBank/DDBJ databases">
        <authorList>
            <consortium name="Pathogen Informatics"/>
            <person name="Doyle S."/>
        </authorList>
    </citation>
    <scope>NUCLEOTIDE SEQUENCE [LARGE SCALE GENOMIC DNA]</scope>
    <source>
        <strain evidence="1 2">NCTC7582</strain>
    </source>
</reference>
<dbReference type="Proteomes" id="UP000251431">
    <property type="component" value="Unassembled WGS sequence"/>
</dbReference>
<evidence type="ECO:0000313" key="1">
    <source>
        <dbReference type="EMBL" id="SPT95508.1"/>
    </source>
</evidence>
<gene>
    <name evidence="1" type="ORF">NCTC7582_00009</name>
</gene>
<dbReference type="PROSITE" id="PS51257">
    <property type="entry name" value="PROKAR_LIPOPROTEIN"/>
    <property type="match status" value="1"/>
</dbReference>
<evidence type="ECO:0008006" key="3">
    <source>
        <dbReference type="Google" id="ProtNLM"/>
    </source>
</evidence>
<accession>A0A2X0XP46</accession>
<proteinExistence type="predicted"/>
<dbReference type="RefSeq" id="WP_112116118.1">
    <property type="nucleotide sequence ID" value="NZ_CP134502.1"/>
</dbReference>
<dbReference type="NCBIfam" id="TIGR04223">
    <property type="entry name" value="quorum_AgrD"/>
    <property type="match status" value="1"/>
</dbReference>
<evidence type="ECO:0000313" key="2">
    <source>
        <dbReference type="Proteomes" id="UP000251431"/>
    </source>
</evidence>